<organism evidence="1 2">
    <name type="scientific">Romanomermis culicivorax</name>
    <name type="common">Nematode worm</name>
    <dbReference type="NCBI Taxonomy" id="13658"/>
    <lineage>
        <taxon>Eukaryota</taxon>
        <taxon>Metazoa</taxon>
        <taxon>Ecdysozoa</taxon>
        <taxon>Nematoda</taxon>
        <taxon>Enoplea</taxon>
        <taxon>Dorylaimia</taxon>
        <taxon>Mermithida</taxon>
        <taxon>Mermithoidea</taxon>
        <taxon>Mermithidae</taxon>
        <taxon>Romanomermis</taxon>
    </lineage>
</organism>
<name>A0A915JDA9_ROMCU</name>
<reference evidence="2" key="1">
    <citation type="submission" date="2022-11" db="UniProtKB">
        <authorList>
            <consortium name="WormBaseParasite"/>
        </authorList>
    </citation>
    <scope>IDENTIFICATION</scope>
</reference>
<accession>A0A915JDA9</accession>
<keyword evidence="1" id="KW-1185">Reference proteome</keyword>
<dbReference type="WBParaSite" id="nRc.2.0.1.t23601-RA">
    <property type="protein sequence ID" value="nRc.2.0.1.t23601-RA"/>
    <property type="gene ID" value="nRc.2.0.1.g23601"/>
</dbReference>
<evidence type="ECO:0000313" key="1">
    <source>
        <dbReference type="Proteomes" id="UP000887565"/>
    </source>
</evidence>
<proteinExistence type="predicted"/>
<evidence type="ECO:0000313" key="2">
    <source>
        <dbReference type="WBParaSite" id="nRc.2.0.1.t23601-RA"/>
    </source>
</evidence>
<dbReference type="AlphaFoldDB" id="A0A915JDA9"/>
<dbReference type="Proteomes" id="UP000887565">
    <property type="component" value="Unplaced"/>
</dbReference>
<sequence length="91" mass="9847">MTRMGVQTLSAIAQQQPMATTKLSPPVANAFGETLRAVNDDVSIMEASPFSMATTQRSPKIGVLREVHLCRGLVIDFPSENPVSSDNDDKE</sequence>
<protein>
    <submittedName>
        <fullName evidence="2">Uncharacterized protein</fullName>
    </submittedName>
</protein>